<organism evidence="7 8">
    <name type="scientific">Pseudomonas avellanae</name>
    <dbReference type="NCBI Taxonomy" id="46257"/>
    <lineage>
        <taxon>Bacteria</taxon>
        <taxon>Pseudomonadati</taxon>
        <taxon>Pseudomonadota</taxon>
        <taxon>Gammaproteobacteria</taxon>
        <taxon>Pseudomonadales</taxon>
        <taxon>Pseudomonadaceae</taxon>
        <taxon>Pseudomonas</taxon>
    </lineage>
</organism>
<dbReference type="FunFam" id="3.30.70.270:FF:000001">
    <property type="entry name" value="Diguanylate cyclase domain protein"/>
    <property type="match status" value="1"/>
</dbReference>
<comment type="cofactor">
    <cofactor evidence="1">
        <name>Mg(2+)</name>
        <dbReference type="ChEBI" id="CHEBI:18420"/>
    </cofactor>
</comment>
<feature type="transmembrane region" description="Helical" evidence="5">
    <location>
        <begin position="84"/>
        <end position="102"/>
    </location>
</feature>
<gene>
    <name evidence="7" type="ORF">ALP32_04051</name>
</gene>
<feature type="transmembrane region" description="Helical" evidence="5">
    <location>
        <begin position="192"/>
        <end position="213"/>
    </location>
</feature>
<feature type="transmembrane region" description="Helical" evidence="5">
    <location>
        <begin position="114"/>
        <end position="130"/>
    </location>
</feature>
<protein>
    <recommendedName>
        <fullName evidence="3">diguanylate cyclase</fullName>
        <ecNumber evidence="3">2.7.7.65</ecNumber>
    </recommendedName>
</protein>
<dbReference type="Proteomes" id="UP000281514">
    <property type="component" value="Unassembled WGS sequence"/>
</dbReference>
<dbReference type="InterPro" id="IPR000160">
    <property type="entry name" value="GGDEF_dom"/>
</dbReference>
<dbReference type="GO" id="GO:0043709">
    <property type="term" value="P:cell adhesion involved in single-species biofilm formation"/>
    <property type="evidence" value="ECO:0007669"/>
    <property type="project" value="TreeGrafter"/>
</dbReference>
<dbReference type="EMBL" id="RBTX01000185">
    <property type="protein sequence ID" value="RMU37744.1"/>
    <property type="molecule type" value="Genomic_DNA"/>
</dbReference>
<dbReference type="AlphaFoldDB" id="A0A3M5TWU4"/>
<evidence type="ECO:0000313" key="8">
    <source>
        <dbReference type="Proteomes" id="UP000281514"/>
    </source>
</evidence>
<evidence type="ECO:0000256" key="4">
    <source>
        <dbReference type="ARBA" id="ARBA00034247"/>
    </source>
</evidence>
<dbReference type="NCBIfam" id="TIGR00254">
    <property type="entry name" value="GGDEF"/>
    <property type="match status" value="1"/>
</dbReference>
<keyword evidence="5" id="KW-0812">Transmembrane</keyword>
<comment type="catalytic activity">
    <reaction evidence="4">
        <text>2 GTP = 3',3'-c-di-GMP + 2 diphosphate</text>
        <dbReference type="Rhea" id="RHEA:24898"/>
        <dbReference type="ChEBI" id="CHEBI:33019"/>
        <dbReference type="ChEBI" id="CHEBI:37565"/>
        <dbReference type="ChEBI" id="CHEBI:58805"/>
        <dbReference type="EC" id="2.7.7.65"/>
    </reaction>
</comment>
<dbReference type="CDD" id="cd01949">
    <property type="entry name" value="GGDEF"/>
    <property type="match status" value="1"/>
</dbReference>
<dbReference type="InterPro" id="IPR029787">
    <property type="entry name" value="Nucleotide_cyclase"/>
</dbReference>
<keyword evidence="5" id="KW-1133">Transmembrane helix</keyword>
<dbReference type="InterPro" id="IPR050469">
    <property type="entry name" value="Diguanylate_Cyclase"/>
</dbReference>
<feature type="transmembrane region" description="Helical" evidence="5">
    <location>
        <begin position="159"/>
        <end position="180"/>
    </location>
</feature>
<evidence type="ECO:0000256" key="2">
    <source>
        <dbReference type="ARBA" id="ARBA00004533"/>
    </source>
</evidence>
<dbReference type="GO" id="GO:0052621">
    <property type="term" value="F:diguanylate cyclase activity"/>
    <property type="evidence" value="ECO:0007669"/>
    <property type="project" value="UniProtKB-EC"/>
</dbReference>
<name>A0A3M5TWU4_9PSED</name>
<evidence type="ECO:0000256" key="3">
    <source>
        <dbReference type="ARBA" id="ARBA00012528"/>
    </source>
</evidence>
<evidence type="ECO:0000256" key="5">
    <source>
        <dbReference type="SAM" id="Phobius"/>
    </source>
</evidence>
<keyword evidence="5" id="KW-0472">Membrane</keyword>
<feature type="transmembrane region" description="Helical" evidence="5">
    <location>
        <begin position="136"/>
        <end position="154"/>
    </location>
</feature>
<sequence length="386" mass="43233">MVSRCIKRCRLLPTTVHEFVSILMVIPNPHLRENVMMTLQAEDRSQLFKDTAAQFWTHITPMVYLALGIHCVLLAVFITLDITILWAANIFSILGYCNCLYLIRRRRYRQTGQLMSFEIIAHAVLATWVLGWESNFSFYLFCVIPIIAFTFQLVTVKRVVFSAAVLLAAAGCFTFRRHMGQGSSLSSETLEVFGVVNILAATVLAIYATALSVRFTSSMQLSLYHIANRDSLTNLFTRRRVLHRVRQLESRRQGLSASMILLDIDHFKQINDLHGHETGDVVLQRVAEVISSSVRSSDMAARWGGEEFLILMPDTALSDGLQVADRMWLSIREKAGLIDTLDIAVTATLAVATVGEGEAFQIALNRADTSLYLGKQLGRNRVMVAG</sequence>
<comment type="subcellular location">
    <subcellularLocation>
        <location evidence="2">Cell inner membrane</location>
    </subcellularLocation>
</comment>
<feature type="domain" description="GGDEF" evidence="6">
    <location>
        <begin position="255"/>
        <end position="386"/>
    </location>
</feature>
<dbReference type="PANTHER" id="PTHR45138:SF9">
    <property type="entry name" value="DIGUANYLATE CYCLASE DGCM-RELATED"/>
    <property type="match status" value="1"/>
</dbReference>
<accession>A0A3M5TWU4</accession>
<dbReference type="InterPro" id="IPR043128">
    <property type="entry name" value="Rev_trsase/Diguanyl_cyclase"/>
</dbReference>
<dbReference type="GO" id="GO:0005886">
    <property type="term" value="C:plasma membrane"/>
    <property type="evidence" value="ECO:0007669"/>
    <property type="project" value="UniProtKB-SubCell"/>
</dbReference>
<evidence type="ECO:0000256" key="1">
    <source>
        <dbReference type="ARBA" id="ARBA00001946"/>
    </source>
</evidence>
<evidence type="ECO:0000259" key="6">
    <source>
        <dbReference type="PROSITE" id="PS50887"/>
    </source>
</evidence>
<proteinExistence type="predicted"/>
<reference evidence="7 8" key="1">
    <citation type="submission" date="2018-08" db="EMBL/GenBank/DDBJ databases">
        <title>Recombination of ecologically and evolutionarily significant loci maintains genetic cohesion in the Pseudomonas syringae species complex.</title>
        <authorList>
            <person name="Dillon M."/>
            <person name="Thakur S."/>
            <person name="Almeida R.N.D."/>
            <person name="Weir B.S."/>
            <person name="Guttman D.S."/>
        </authorList>
    </citation>
    <scope>NUCLEOTIDE SEQUENCE [LARGE SCALE GENOMIC DNA]</scope>
    <source>
        <strain evidence="7 8">ICMP 9749</strain>
    </source>
</reference>
<feature type="transmembrane region" description="Helical" evidence="5">
    <location>
        <begin position="55"/>
        <end position="78"/>
    </location>
</feature>
<dbReference type="SUPFAM" id="SSF55073">
    <property type="entry name" value="Nucleotide cyclase"/>
    <property type="match status" value="1"/>
</dbReference>
<dbReference type="SMART" id="SM00267">
    <property type="entry name" value="GGDEF"/>
    <property type="match status" value="1"/>
</dbReference>
<dbReference type="PANTHER" id="PTHR45138">
    <property type="entry name" value="REGULATORY COMPONENTS OF SENSORY TRANSDUCTION SYSTEM"/>
    <property type="match status" value="1"/>
</dbReference>
<dbReference type="GO" id="GO:1902201">
    <property type="term" value="P:negative regulation of bacterial-type flagellum-dependent cell motility"/>
    <property type="evidence" value="ECO:0007669"/>
    <property type="project" value="TreeGrafter"/>
</dbReference>
<dbReference type="PROSITE" id="PS50887">
    <property type="entry name" value="GGDEF"/>
    <property type="match status" value="1"/>
</dbReference>
<dbReference type="Pfam" id="PF00990">
    <property type="entry name" value="GGDEF"/>
    <property type="match status" value="1"/>
</dbReference>
<comment type="caution">
    <text evidence="7">The sequence shown here is derived from an EMBL/GenBank/DDBJ whole genome shotgun (WGS) entry which is preliminary data.</text>
</comment>
<dbReference type="EC" id="2.7.7.65" evidence="3"/>
<dbReference type="Gene3D" id="3.30.70.270">
    <property type="match status" value="1"/>
</dbReference>
<evidence type="ECO:0000313" key="7">
    <source>
        <dbReference type="EMBL" id="RMU37744.1"/>
    </source>
</evidence>